<evidence type="ECO:0000313" key="4">
    <source>
        <dbReference type="Proteomes" id="UP000030182"/>
    </source>
</evidence>
<comment type="caution">
    <text evidence="3">The sequence shown here is derived from an EMBL/GenBank/DDBJ whole genome shotgun (WGS) entry which is preliminary data.</text>
</comment>
<accession>A0ABR4SMK3</accession>
<feature type="domain" description="Polysaccharide pyruvyl transferase" evidence="2">
    <location>
        <begin position="45"/>
        <end position="321"/>
    </location>
</feature>
<dbReference type="Pfam" id="PF04230">
    <property type="entry name" value="PS_pyruv_trans"/>
    <property type="match status" value="1"/>
</dbReference>
<evidence type="ECO:0000259" key="2">
    <source>
        <dbReference type="Pfam" id="PF04230"/>
    </source>
</evidence>
<evidence type="ECO:0000313" key="3">
    <source>
        <dbReference type="EMBL" id="KDS94448.1"/>
    </source>
</evidence>
<proteinExistence type="predicted"/>
<dbReference type="Proteomes" id="UP000030182">
    <property type="component" value="Unassembled WGS sequence"/>
</dbReference>
<keyword evidence="4" id="KW-1185">Reference proteome</keyword>
<sequence length="388" mass="42300">MAFSKFLERKKSQARTTTANHEVTSESSRGAGERIYLVSMAGYPNYGDELIARTWLRFLAETKPEAQVWLDCRHPGAASVLFRGDHPNLTTTDTLYRVLELANQEWEPRSIAEIVTHMGSPLFDLQISEMNRATTLHLLGGGFLNSRWPKNLGLLEGMRASAAVSGARLIATGQGLIPDAGASFEGFAHVSVRDDESAELAATTTGLDDAFLGLAQLGAPLGDVNEVVVCVQSDAIGDGSFEAFLDTVESAFHDAALAHARLTYVEALPGVDYRGFEALTARGIEFSRFVPFSDFWTEPFRISPGQFWITTRFHHHLVAASRGARGFALVDPGQYYTTKHESLIELGSGWLAARPGHNVPSVADTRGQSGFDKAYARKRAEAESLYGS</sequence>
<dbReference type="RefSeq" id="WP_052126833.1">
    <property type="nucleotide sequence ID" value="NZ_KN323183.1"/>
</dbReference>
<feature type="compositionally biased region" description="Basic and acidic residues" evidence="1">
    <location>
        <begin position="1"/>
        <end position="11"/>
    </location>
</feature>
<name>A0ABR4SMK3_9MICO</name>
<gene>
    <name evidence="3" type="ORF">DHOM_01355</name>
</gene>
<dbReference type="InterPro" id="IPR007345">
    <property type="entry name" value="Polysacch_pyruvyl_Trfase"/>
</dbReference>
<organism evidence="3 4">
    <name type="scientific">Dermabacter hominis 1368</name>
    <dbReference type="NCBI Taxonomy" id="1450519"/>
    <lineage>
        <taxon>Bacteria</taxon>
        <taxon>Bacillati</taxon>
        <taxon>Actinomycetota</taxon>
        <taxon>Actinomycetes</taxon>
        <taxon>Micrococcales</taxon>
        <taxon>Dermabacteraceae</taxon>
        <taxon>Dermabacter</taxon>
    </lineage>
</organism>
<evidence type="ECO:0000256" key="1">
    <source>
        <dbReference type="SAM" id="MobiDB-lite"/>
    </source>
</evidence>
<feature type="region of interest" description="Disordered" evidence="1">
    <location>
        <begin position="1"/>
        <end position="26"/>
    </location>
</feature>
<protein>
    <recommendedName>
        <fullName evidence="2">Polysaccharide pyruvyl transferase domain-containing protein</fullName>
    </recommendedName>
</protein>
<reference evidence="3 4" key="1">
    <citation type="submission" date="2014-01" db="EMBL/GenBank/DDBJ databases">
        <title>Draft genome sequence of the multidrug-resistant clinical isolate Dermabacter hominis 1368.</title>
        <authorList>
            <person name="Albersmeier A."/>
            <person name="Bomholt C."/>
            <person name="Glaub A."/>
            <person name="Ruckert C."/>
            <person name="Soriano F."/>
            <person name="Fernandez-Natal I."/>
            <person name="Tauch A."/>
        </authorList>
    </citation>
    <scope>NUCLEOTIDE SEQUENCE [LARGE SCALE GENOMIC DNA]</scope>
    <source>
        <strain evidence="3 4">1368</strain>
    </source>
</reference>
<dbReference type="EMBL" id="JDRS01000001">
    <property type="protein sequence ID" value="KDS94448.1"/>
    <property type="molecule type" value="Genomic_DNA"/>
</dbReference>
<feature type="compositionally biased region" description="Polar residues" evidence="1">
    <location>
        <begin position="14"/>
        <end position="26"/>
    </location>
</feature>